<keyword evidence="2" id="KW-1185">Reference proteome</keyword>
<reference evidence="1 2" key="1">
    <citation type="journal article" date="2014" name="Nat. Genet.">
        <title>Genome and transcriptome of the porcine whipworm Trichuris suis.</title>
        <authorList>
            <person name="Jex A.R."/>
            <person name="Nejsum P."/>
            <person name="Schwarz E.M."/>
            <person name="Hu L."/>
            <person name="Young N.D."/>
            <person name="Hall R.S."/>
            <person name="Korhonen P.K."/>
            <person name="Liao S."/>
            <person name="Thamsborg S."/>
            <person name="Xia J."/>
            <person name="Xu P."/>
            <person name="Wang S."/>
            <person name="Scheerlinck J.P."/>
            <person name="Hofmann A."/>
            <person name="Sternberg P.W."/>
            <person name="Wang J."/>
            <person name="Gasser R.B."/>
        </authorList>
    </citation>
    <scope>NUCLEOTIDE SEQUENCE [LARGE SCALE GENOMIC DNA]</scope>
    <source>
        <strain evidence="1">DCEP-RM93M</strain>
    </source>
</reference>
<evidence type="ECO:0000313" key="2">
    <source>
        <dbReference type="Proteomes" id="UP000030764"/>
    </source>
</evidence>
<name>A0A085LXV7_9BILA</name>
<organism evidence="1 2">
    <name type="scientific">Trichuris suis</name>
    <name type="common">pig whipworm</name>
    <dbReference type="NCBI Taxonomy" id="68888"/>
    <lineage>
        <taxon>Eukaryota</taxon>
        <taxon>Metazoa</taxon>
        <taxon>Ecdysozoa</taxon>
        <taxon>Nematoda</taxon>
        <taxon>Enoplea</taxon>
        <taxon>Dorylaimia</taxon>
        <taxon>Trichinellida</taxon>
        <taxon>Trichuridae</taxon>
        <taxon>Trichuris</taxon>
    </lineage>
</organism>
<evidence type="ECO:0000313" key="1">
    <source>
        <dbReference type="EMBL" id="KFD49803.1"/>
    </source>
</evidence>
<protein>
    <submittedName>
        <fullName evidence="1">Uncharacterized protein</fullName>
    </submittedName>
</protein>
<gene>
    <name evidence="1" type="ORF">M513_09270</name>
</gene>
<sequence>MGNARGRWKLRVRSGDDNGFETGDVIETSYENLGDQSSVWGSVATTRDESSSSSPVTRSSLWWDSTMQLAKSE</sequence>
<dbReference type="EMBL" id="KL363263">
    <property type="protein sequence ID" value="KFD49803.1"/>
    <property type="molecule type" value="Genomic_DNA"/>
</dbReference>
<dbReference type="Proteomes" id="UP000030764">
    <property type="component" value="Unassembled WGS sequence"/>
</dbReference>
<proteinExistence type="predicted"/>
<accession>A0A085LXV7</accession>
<dbReference type="AlphaFoldDB" id="A0A085LXV7"/>